<evidence type="ECO:0000313" key="5">
    <source>
        <dbReference type="WBParaSite" id="ECPE_0000506201-mRNA-1"/>
    </source>
</evidence>
<name>A0A183ADL5_9TREM</name>
<dbReference type="SUPFAM" id="SSF50960">
    <property type="entry name" value="TolB, C-terminal domain"/>
    <property type="match status" value="1"/>
</dbReference>
<reference evidence="3 4" key="2">
    <citation type="submission" date="2018-11" db="EMBL/GenBank/DDBJ databases">
        <authorList>
            <consortium name="Pathogen Informatics"/>
        </authorList>
    </citation>
    <scope>NUCLEOTIDE SEQUENCE [LARGE SCALE GENOMIC DNA]</scope>
    <source>
        <strain evidence="3 4">Egypt</strain>
    </source>
</reference>
<keyword evidence="1" id="KW-0175">Coiled coil</keyword>
<accession>A0A183ADL5</accession>
<feature type="region of interest" description="Disordered" evidence="2">
    <location>
        <begin position="192"/>
        <end position="217"/>
    </location>
</feature>
<dbReference type="EMBL" id="UZAN01041899">
    <property type="protein sequence ID" value="VDP74404.1"/>
    <property type="molecule type" value="Genomic_DNA"/>
</dbReference>
<dbReference type="Proteomes" id="UP000272942">
    <property type="component" value="Unassembled WGS sequence"/>
</dbReference>
<proteinExistence type="predicted"/>
<evidence type="ECO:0000256" key="1">
    <source>
        <dbReference type="SAM" id="Coils"/>
    </source>
</evidence>
<dbReference type="WBParaSite" id="ECPE_0000506201-mRNA-1">
    <property type="protein sequence ID" value="ECPE_0000506201-mRNA-1"/>
    <property type="gene ID" value="ECPE_0000506201"/>
</dbReference>
<dbReference type="OrthoDB" id="6270337at2759"/>
<gene>
    <name evidence="3" type="ORF">ECPE_LOCUS5050</name>
</gene>
<feature type="region of interest" description="Disordered" evidence="2">
    <location>
        <begin position="139"/>
        <end position="171"/>
    </location>
</feature>
<keyword evidence="4" id="KW-1185">Reference proteome</keyword>
<evidence type="ECO:0000256" key="2">
    <source>
        <dbReference type="SAM" id="MobiDB-lite"/>
    </source>
</evidence>
<feature type="compositionally biased region" description="Polar residues" evidence="2">
    <location>
        <begin position="161"/>
        <end position="171"/>
    </location>
</feature>
<reference evidence="5" key="1">
    <citation type="submission" date="2016-06" db="UniProtKB">
        <authorList>
            <consortium name="WormBaseParasite"/>
        </authorList>
    </citation>
    <scope>IDENTIFICATION</scope>
</reference>
<feature type="coiled-coil region" evidence="1">
    <location>
        <begin position="293"/>
        <end position="324"/>
    </location>
</feature>
<dbReference type="InterPro" id="IPR015943">
    <property type="entry name" value="WD40/YVTN_repeat-like_dom_sf"/>
</dbReference>
<dbReference type="Gene3D" id="2.130.10.10">
    <property type="entry name" value="YVTN repeat-like/Quinoprotein amine dehydrogenase"/>
    <property type="match status" value="1"/>
</dbReference>
<evidence type="ECO:0000313" key="4">
    <source>
        <dbReference type="Proteomes" id="UP000272942"/>
    </source>
</evidence>
<sequence length="332" mass="37447">MKPAEAMYLGASDGQSACIWTVNPDPVSATDKKNPIMFSYDPRSGEPDRIRQMAWNPRTCRSRIGSDSFTLATGLINGEVWLYDIRALSGPLIRLTGLSFSVRHLVFALSLQSHDEVRFKDSVSIDRSLHPFALDRVSDENVQASSRPTPDPAHKRDTLGEITNRSNSPLKSPQDCQWNILFQDLSLPEWSSDSLETSRSSKQNTFQAPGLTHQSLNLTDSERNSTELGAECPPPCTPPIQTIEPPLPVPGSSKFTRTPLPKVEKQLESRLASLESNLLSELSMNQYQMLFYISRLEHAVQRMRNEFAEALTELHRENEALRQEVQRRSCFY</sequence>
<organism evidence="5">
    <name type="scientific">Echinostoma caproni</name>
    <dbReference type="NCBI Taxonomy" id="27848"/>
    <lineage>
        <taxon>Eukaryota</taxon>
        <taxon>Metazoa</taxon>
        <taxon>Spiralia</taxon>
        <taxon>Lophotrochozoa</taxon>
        <taxon>Platyhelminthes</taxon>
        <taxon>Trematoda</taxon>
        <taxon>Digenea</taxon>
        <taxon>Plagiorchiida</taxon>
        <taxon>Echinostomata</taxon>
        <taxon>Echinostomatoidea</taxon>
        <taxon>Echinostomatidae</taxon>
        <taxon>Echinostoma</taxon>
    </lineage>
</organism>
<dbReference type="AlphaFoldDB" id="A0A183ADL5"/>
<evidence type="ECO:0000313" key="3">
    <source>
        <dbReference type="EMBL" id="VDP74404.1"/>
    </source>
</evidence>
<protein>
    <submittedName>
        <fullName evidence="5">WD_REPEATS_REGION domain-containing protein</fullName>
    </submittedName>
</protein>